<feature type="transmembrane region" description="Helical" evidence="5">
    <location>
        <begin position="94"/>
        <end position="118"/>
    </location>
</feature>
<feature type="transmembrane region" description="Helical" evidence="5">
    <location>
        <begin position="21"/>
        <end position="43"/>
    </location>
</feature>
<sequence>MRAVFAIIYSDLIRLFRAKAVLASFVLTPLLLIVFLYLFFYSVSPSTTLYLISTFIVLGAYLPAFSAGLTLVTEKEFGTFKEILAAPISNTEIILGRILFSAMMIVIFPIILLIASSLLGFVGPELNFNLLFGLASIALTAFYLGCTSLIIALVIERSVSFQSIVALASFPLIVVSNAFLPLKEMPLILKQIVLLNPLTYTFDLLRFSLGLYYEFDPLYSLLILFFVTVLSFVACVAFFRKKFS</sequence>
<evidence type="ECO:0000259" key="6">
    <source>
        <dbReference type="PROSITE" id="PS51012"/>
    </source>
</evidence>
<keyword evidence="3 5" id="KW-1133">Transmembrane helix</keyword>
<dbReference type="PROSITE" id="PS51012">
    <property type="entry name" value="ABC_TM2"/>
    <property type="match status" value="1"/>
</dbReference>
<organism evidence="7 8">
    <name type="scientific">Candidatus Iainarchaeum sp</name>
    <dbReference type="NCBI Taxonomy" id="3101447"/>
    <lineage>
        <taxon>Archaea</taxon>
        <taxon>Candidatus Iainarchaeota</taxon>
        <taxon>Candidatus Iainarchaeia</taxon>
        <taxon>Candidatus Iainarchaeales</taxon>
        <taxon>Candidatus Iainarchaeaceae</taxon>
        <taxon>Candidatus Iainarchaeum</taxon>
    </lineage>
</organism>
<dbReference type="PIRSF" id="PIRSF006648">
    <property type="entry name" value="DrrB"/>
    <property type="match status" value="1"/>
</dbReference>
<evidence type="ECO:0000256" key="5">
    <source>
        <dbReference type="SAM" id="Phobius"/>
    </source>
</evidence>
<protein>
    <submittedName>
        <fullName evidence="7">ABC transporter permease</fullName>
    </submittedName>
</protein>
<dbReference type="InterPro" id="IPR051784">
    <property type="entry name" value="Nod_factor_ABC_transporter"/>
</dbReference>
<accession>A0A7J4IXQ8</accession>
<dbReference type="PRINTS" id="PR00164">
    <property type="entry name" value="ABC2TRNSPORT"/>
</dbReference>
<dbReference type="EMBL" id="DUFG01000021">
    <property type="protein sequence ID" value="HIH08577.1"/>
    <property type="molecule type" value="Genomic_DNA"/>
</dbReference>
<feature type="transmembrane region" description="Helical" evidence="5">
    <location>
        <begin position="161"/>
        <end position="180"/>
    </location>
</feature>
<feature type="transmembrane region" description="Helical" evidence="5">
    <location>
        <begin position="218"/>
        <end position="239"/>
    </location>
</feature>
<dbReference type="Proteomes" id="UP000577419">
    <property type="component" value="Unassembled WGS sequence"/>
</dbReference>
<evidence type="ECO:0000256" key="2">
    <source>
        <dbReference type="ARBA" id="ARBA00022692"/>
    </source>
</evidence>
<evidence type="ECO:0000256" key="1">
    <source>
        <dbReference type="ARBA" id="ARBA00004141"/>
    </source>
</evidence>
<dbReference type="Pfam" id="PF01061">
    <property type="entry name" value="ABC2_membrane"/>
    <property type="match status" value="1"/>
</dbReference>
<dbReference type="InterPro" id="IPR013525">
    <property type="entry name" value="ABC2_TM"/>
</dbReference>
<name>A0A7J4IXQ8_9ARCH</name>
<dbReference type="InterPro" id="IPR000412">
    <property type="entry name" value="ABC_2_transport"/>
</dbReference>
<dbReference type="PANTHER" id="PTHR43229:SF2">
    <property type="entry name" value="NODULATION PROTEIN J"/>
    <property type="match status" value="1"/>
</dbReference>
<dbReference type="GO" id="GO:0043190">
    <property type="term" value="C:ATP-binding cassette (ABC) transporter complex"/>
    <property type="evidence" value="ECO:0007669"/>
    <property type="project" value="InterPro"/>
</dbReference>
<reference evidence="8" key="1">
    <citation type="journal article" date="2020" name="bioRxiv">
        <title>A rank-normalized archaeal taxonomy based on genome phylogeny resolves widespread incomplete and uneven classifications.</title>
        <authorList>
            <person name="Rinke C."/>
            <person name="Chuvochina M."/>
            <person name="Mussig A.J."/>
            <person name="Chaumeil P.-A."/>
            <person name="Waite D.W."/>
            <person name="Whitman W.B."/>
            <person name="Parks D.H."/>
            <person name="Hugenholtz P."/>
        </authorList>
    </citation>
    <scope>NUCLEOTIDE SEQUENCE [LARGE SCALE GENOMIC DNA]</scope>
</reference>
<evidence type="ECO:0000313" key="8">
    <source>
        <dbReference type="Proteomes" id="UP000577419"/>
    </source>
</evidence>
<comment type="caution">
    <text evidence="7">The sequence shown here is derived from an EMBL/GenBank/DDBJ whole genome shotgun (WGS) entry which is preliminary data.</text>
</comment>
<feature type="domain" description="ABC transmembrane type-2" evidence="6">
    <location>
        <begin position="15"/>
        <end position="242"/>
    </location>
</feature>
<comment type="subcellular location">
    <subcellularLocation>
        <location evidence="1">Membrane</location>
        <topology evidence="1">Multi-pass membrane protein</topology>
    </subcellularLocation>
</comment>
<evidence type="ECO:0000256" key="4">
    <source>
        <dbReference type="ARBA" id="ARBA00023136"/>
    </source>
</evidence>
<dbReference type="InterPro" id="IPR047817">
    <property type="entry name" value="ABC2_TM_bact-type"/>
</dbReference>
<evidence type="ECO:0000313" key="7">
    <source>
        <dbReference type="EMBL" id="HIH08577.1"/>
    </source>
</evidence>
<keyword evidence="4 5" id="KW-0472">Membrane</keyword>
<dbReference type="GO" id="GO:0140359">
    <property type="term" value="F:ABC-type transporter activity"/>
    <property type="evidence" value="ECO:0007669"/>
    <property type="project" value="InterPro"/>
</dbReference>
<gene>
    <name evidence="7" type="ORF">HA237_04370</name>
</gene>
<dbReference type="PANTHER" id="PTHR43229">
    <property type="entry name" value="NODULATION PROTEIN J"/>
    <property type="match status" value="1"/>
</dbReference>
<feature type="transmembrane region" description="Helical" evidence="5">
    <location>
        <begin position="49"/>
        <end position="73"/>
    </location>
</feature>
<keyword evidence="2 5" id="KW-0812">Transmembrane</keyword>
<evidence type="ECO:0000256" key="3">
    <source>
        <dbReference type="ARBA" id="ARBA00022989"/>
    </source>
</evidence>
<proteinExistence type="predicted"/>
<feature type="transmembrane region" description="Helical" evidence="5">
    <location>
        <begin position="130"/>
        <end position="154"/>
    </location>
</feature>
<dbReference type="AlphaFoldDB" id="A0A7J4IXQ8"/>